<reference evidence="2 3" key="1">
    <citation type="submission" date="2019-06" db="EMBL/GenBank/DDBJ databases">
        <title>Erythrobacter insulae sp. nov., isolated from a tidal flat.</title>
        <authorList>
            <person name="Yoon J.-H."/>
        </authorList>
    </citation>
    <scope>NUCLEOTIDE SEQUENCE [LARGE SCALE GENOMIC DNA]</scope>
    <source>
        <strain evidence="2 3">JBTF-M21</strain>
    </source>
</reference>
<evidence type="ECO:0000313" key="3">
    <source>
        <dbReference type="Proteomes" id="UP000316343"/>
    </source>
</evidence>
<dbReference type="GO" id="GO:0009882">
    <property type="term" value="F:blue light photoreceptor activity"/>
    <property type="evidence" value="ECO:0007669"/>
    <property type="project" value="InterPro"/>
</dbReference>
<dbReference type="PROSITE" id="PS50925">
    <property type="entry name" value="BLUF"/>
    <property type="match status" value="1"/>
</dbReference>
<dbReference type="EMBL" id="VHJK01000001">
    <property type="protein sequence ID" value="TRD11360.1"/>
    <property type="molecule type" value="Genomic_DNA"/>
</dbReference>
<feature type="domain" description="BLUF" evidence="1">
    <location>
        <begin position="2"/>
        <end position="92"/>
    </location>
</feature>
<dbReference type="SUPFAM" id="SSF54975">
    <property type="entry name" value="Acylphosphatase/BLUF domain-like"/>
    <property type="match status" value="1"/>
</dbReference>
<sequence>MLSQYLYISTAPSLSRDEVETILASSARNNPARGITGLLLYNGRNFLQLLEGDDAELVELMLRITHDPRHTGISMLEHKKINKRACPDWAMKRVLIAESIESRREALEAGLPKGLDPQIAKIIKNFAVLN</sequence>
<evidence type="ECO:0000313" key="2">
    <source>
        <dbReference type="EMBL" id="TRD11360.1"/>
    </source>
</evidence>
<dbReference type="RefSeq" id="WP_142787625.1">
    <property type="nucleotide sequence ID" value="NZ_VHJK01000001.1"/>
</dbReference>
<keyword evidence="3" id="KW-1185">Reference proteome</keyword>
<dbReference type="Proteomes" id="UP000316343">
    <property type="component" value="Unassembled WGS sequence"/>
</dbReference>
<gene>
    <name evidence="2" type="ORF">FGU71_05505</name>
</gene>
<dbReference type="AlphaFoldDB" id="A0A547PB47"/>
<dbReference type="OrthoDB" id="196105at2"/>
<comment type="caution">
    <text evidence="2">The sequence shown here is derived from an EMBL/GenBank/DDBJ whole genome shotgun (WGS) entry which is preliminary data.</text>
</comment>
<dbReference type="Pfam" id="PF04940">
    <property type="entry name" value="BLUF"/>
    <property type="match status" value="1"/>
</dbReference>
<name>A0A547PB47_9SPHN</name>
<dbReference type="SMART" id="SM01034">
    <property type="entry name" value="BLUF"/>
    <property type="match status" value="1"/>
</dbReference>
<dbReference type="Gene3D" id="3.30.70.100">
    <property type="match status" value="1"/>
</dbReference>
<dbReference type="InterPro" id="IPR007024">
    <property type="entry name" value="BLUF_domain"/>
</dbReference>
<accession>A0A547PB47</accession>
<organism evidence="2 3">
    <name type="scientific">Erythrobacter insulae</name>
    <dbReference type="NCBI Taxonomy" id="2584124"/>
    <lineage>
        <taxon>Bacteria</taxon>
        <taxon>Pseudomonadati</taxon>
        <taxon>Pseudomonadota</taxon>
        <taxon>Alphaproteobacteria</taxon>
        <taxon>Sphingomonadales</taxon>
        <taxon>Erythrobacteraceae</taxon>
        <taxon>Erythrobacter/Porphyrobacter group</taxon>
        <taxon>Erythrobacter</taxon>
    </lineage>
</organism>
<evidence type="ECO:0000259" key="1">
    <source>
        <dbReference type="PROSITE" id="PS50925"/>
    </source>
</evidence>
<dbReference type="InterPro" id="IPR036046">
    <property type="entry name" value="Acylphosphatase-like_dom_sf"/>
</dbReference>
<proteinExistence type="predicted"/>
<protein>
    <submittedName>
        <fullName evidence="2">BLUF domain-containing protein</fullName>
    </submittedName>
</protein>
<dbReference type="GO" id="GO:0071949">
    <property type="term" value="F:FAD binding"/>
    <property type="evidence" value="ECO:0007669"/>
    <property type="project" value="InterPro"/>
</dbReference>